<evidence type="ECO:0008006" key="5">
    <source>
        <dbReference type="Google" id="ProtNLM"/>
    </source>
</evidence>
<sequence>MSLHDKKIDYDVIVIGAGISGINFAYRLQQRCPELSYTILESRHEVGGTWSLFRYPGIRSDTDFYTYGFSWRIWKMSTRIAQGHLIREYLNHSARENGIDGRIECNRHVNAAKWSSSSHTWTLDVTGE</sequence>
<dbReference type="PANTHER" id="PTHR43872">
    <property type="entry name" value="MONOOXYGENASE, PUTATIVE (AFU_ORTHOLOGUE AFUA_8G02570)-RELATED"/>
    <property type="match status" value="1"/>
</dbReference>
<dbReference type="InterPro" id="IPR036188">
    <property type="entry name" value="FAD/NAD-bd_sf"/>
</dbReference>
<reference evidence="3 4" key="1">
    <citation type="journal article" date="2023" name="G3 (Bethesda)">
        <title>A chromosome-level genome assembly of Zasmidium syzygii isolated from banana leaves.</title>
        <authorList>
            <person name="van Westerhoven A.C."/>
            <person name="Mehrabi R."/>
            <person name="Talebi R."/>
            <person name="Steentjes M.B.F."/>
            <person name="Corcolon B."/>
            <person name="Chong P.A."/>
            <person name="Kema G.H.J."/>
            <person name="Seidl M.F."/>
        </authorList>
    </citation>
    <scope>NUCLEOTIDE SEQUENCE [LARGE SCALE GENOMIC DNA]</scope>
    <source>
        <strain evidence="3 4">P124</strain>
    </source>
</reference>
<dbReference type="Gene3D" id="3.50.50.60">
    <property type="entry name" value="FAD/NAD(P)-binding domain"/>
    <property type="match status" value="1"/>
</dbReference>
<evidence type="ECO:0000256" key="2">
    <source>
        <dbReference type="ARBA" id="ARBA00023033"/>
    </source>
</evidence>
<dbReference type="Proteomes" id="UP001305779">
    <property type="component" value="Unassembled WGS sequence"/>
</dbReference>
<dbReference type="SUPFAM" id="SSF51905">
    <property type="entry name" value="FAD/NAD(P)-binding domain"/>
    <property type="match status" value="1"/>
</dbReference>
<accession>A0ABR0E4K2</accession>
<comment type="caution">
    <text evidence="3">The sequence shown here is derived from an EMBL/GenBank/DDBJ whole genome shotgun (WGS) entry which is preliminary data.</text>
</comment>
<keyword evidence="2" id="KW-0560">Oxidoreductase</keyword>
<evidence type="ECO:0000313" key="3">
    <source>
        <dbReference type="EMBL" id="KAK4496161.1"/>
    </source>
</evidence>
<proteinExistence type="predicted"/>
<keyword evidence="2" id="KW-0503">Monooxygenase</keyword>
<gene>
    <name evidence="3" type="ORF">PRZ48_012141</name>
</gene>
<name>A0ABR0E4K2_ZASCE</name>
<evidence type="ECO:0000256" key="1">
    <source>
        <dbReference type="ARBA" id="ARBA00001974"/>
    </source>
</evidence>
<comment type="cofactor">
    <cofactor evidence="1">
        <name>FAD</name>
        <dbReference type="ChEBI" id="CHEBI:57692"/>
    </cofactor>
</comment>
<keyword evidence="4" id="KW-1185">Reference proteome</keyword>
<organism evidence="3 4">
    <name type="scientific">Zasmidium cellare</name>
    <name type="common">Wine cellar mold</name>
    <name type="synonym">Racodium cellare</name>
    <dbReference type="NCBI Taxonomy" id="395010"/>
    <lineage>
        <taxon>Eukaryota</taxon>
        <taxon>Fungi</taxon>
        <taxon>Dikarya</taxon>
        <taxon>Ascomycota</taxon>
        <taxon>Pezizomycotina</taxon>
        <taxon>Dothideomycetes</taxon>
        <taxon>Dothideomycetidae</taxon>
        <taxon>Mycosphaerellales</taxon>
        <taxon>Mycosphaerellaceae</taxon>
        <taxon>Zasmidium</taxon>
    </lineage>
</organism>
<dbReference type="EMBL" id="JAXOVC010000010">
    <property type="protein sequence ID" value="KAK4496161.1"/>
    <property type="molecule type" value="Genomic_DNA"/>
</dbReference>
<protein>
    <recommendedName>
        <fullName evidence="5">Monooxygenase</fullName>
    </recommendedName>
</protein>
<dbReference type="Pfam" id="PF13450">
    <property type="entry name" value="NAD_binding_8"/>
    <property type="match status" value="1"/>
</dbReference>
<dbReference type="PANTHER" id="PTHR43872:SF1">
    <property type="entry name" value="MONOOXYGENASE, PUTATIVE (AFU_ORTHOLOGUE AFUA_8G02570)-RELATED"/>
    <property type="match status" value="1"/>
</dbReference>
<dbReference type="InterPro" id="IPR051820">
    <property type="entry name" value="FAD-binding_MO"/>
</dbReference>
<evidence type="ECO:0000313" key="4">
    <source>
        <dbReference type="Proteomes" id="UP001305779"/>
    </source>
</evidence>